<gene>
    <name evidence="3" type="ORF">FCM35_KLT12034</name>
</gene>
<evidence type="ECO:0000256" key="1">
    <source>
        <dbReference type="SAM" id="MobiDB-lite"/>
    </source>
</evidence>
<dbReference type="SMART" id="SM00343">
    <property type="entry name" value="ZnF_C2HC"/>
    <property type="match status" value="2"/>
</dbReference>
<feature type="compositionally biased region" description="Polar residues" evidence="1">
    <location>
        <begin position="35"/>
        <end position="51"/>
    </location>
</feature>
<feature type="compositionally biased region" description="Low complexity" evidence="1">
    <location>
        <begin position="52"/>
        <end position="72"/>
    </location>
</feature>
<proteinExistence type="predicted"/>
<feature type="compositionally biased region" description="Basic residues" evidence="1">
    <location>
        <begin position="181"/>
        <end position="190"/>
    </location>
</feature>
<dbReference type="InterPro" id="IPR001878">
    <property type="entry name" value="Znf_CCHC"/>
</dbReference>
<name>A0A833QPH6_9POAL</name>
<evidence type="ECO:0000313" key="4">
    <source>
        <dbReference type="Proteomes" id="UP000623129"/>
    </source>
</evidence>
<dbReference type="AlphaFoldDB" id="A0A833QPH6"/>
<keyword evidence="4" id="KW-1185">Reference proteome</keyword>
<dbReference type="Proteomes" id="UP000623129">
    <property type="component" value="Unassembled WGS sequence"/>
</dbReference>
<feature type="compositionally biased region" description="Polar residues" evidence="1">
    <location>
        <begin position="156"/>
        <end position="165"/>
    </location>
</feature>
<dbReference type="EMBL" id="SWLB01000023">
    <property type="protein sequence ID" value="KAF3323303.1"/>
    <property type="molecule type" value="Genomic_DNA"/>
</dbReference>
<dbReference type="SUPFAM" id="SSF57756">
    <property type="entry name" value="Retrovirus zinc finger-like domains"/>
    <property type="match status" value="1"/>
</dbReference>
<comment type="caution">
    <text evidence="3">The sequence shown here is derived from an EMBL/GenBank/DDBJ whole genome shotgun (WGS) entry which is preliminary data.</text>
</comment>
<sequence>MTSLHARLAIRTATLEVIQQRRTSPASQDKPLYSQVVTGSRPATSQDSPNHLTQPSITLTPLPQLPSQQPPINAATQPRQHKAPDGNDEGWTLVSRRRPYHCSRESRPKPKLSKQLELLKSQGRCYRCLDRGHTQFQCRNSVRCLKCHGIGHLSRHCTSQGNQPIKTAPPTAPYQRQQNRVNHRGNHHTHTPPQQAASIPQQPAPQQATPTPPMDFEHWESLPMLSPDLLHKNPFGRVVYIDIEGWLHNSSPPLHPRFEDDAGQVGPHHGPQRRRHRHRQPPPTVPPTYDRGTSQESASGALTGHSGDYLANKGDNALTILRRMDPPVHNPTGHAGQTCIGSPSNEKLPAGVATVKWVTSHQTWNMVHMHATTDKGEILQALGINLISPSIPVPLPAISLFRDVSPTDQQKEVPLLLFTAVMSQACFAQELSADHRGSAAHGRAPRDILPLTKLGQTRPQSPTGRRPQMQGEPVELIGPLLGPQLALGPNYETQGKEDSDMGRSLSAQNFMGPLHKFQFTLGSNSASQVETESDAGLHSELAVTEYAAGLVQSNFQDLSLSDGPMHEPICVKGRPRLSDIAKEAGAAPPGFEGPPRYTRATRRSTRLENKQTGRYISVIDRARATRGFIDVTDLMQRTKPKPKSTPRPVLDYTKSYHPLTLSHAEAVVSTAGIELTEELLTQLRAEVIATGEGSSVPANN</sequence>
<feature type="region of interest" description="Disordered" evidence="1">
    <location>
        <begin position="21"/>
        <end position="92"/>
    </location>
</feature>
<organism evidence="3 4">
    <name type="scientific">Carex littledalei</name>
    <dbReference type="NCBI Taxonomy" id="544730"/>
    <lineage>
        <taxon>Eukaryota</taxon>
        <taxon>Viridiplantae</taxon>
        <taxon>Streptophyta</taxon>
        <taxon>Embryophyta</taxon>
        <taxon>Tracheophyta</taxon>
        <taxon>Spermatophyta</taxon>
        <taxon>Magnoliopsida</taxon>
        <taxon>Liliopsida</taxon>
        <taxon>Poales</taxon>
        <taxon>Cyperaceae</taxon>
        <taxon>Cyperoideae</taxon>
        <taxon>Cariceae</taxon>
        <taxon>Carex</taxon>
        <taxon>Carex subgen. Euthyceras</taxon>
    </lineage>
</organism>
<feature type="compositionally biased region" description="Low complexity" evidence="1">
    <location>
        <begin position="191"/>
        <end position="209"/>
    </location>
</feature>
<dbReference type="InterPro" id="IPR036875">
    <property type="entry name" value="Znf_CCHC_sf"/>
</dbReference>
<evidence type="ECO:0000313" key="3">
    <source>
        <dbReference type="EMBL" id="KAF3323303.1"/>
    </source>
</evidence>
<feature type="region of interest" description="Disordered" evidence="1">
    <location>
        <begin position="155"/>
        <end position="219"/>
    </location>
</feature>
<feature type="region of interest" description="Disordered" evidence="1">
    <location>
        <begin position="254"/>
        <end position="310"/>
    </location>
</feature>
<feature type="compositionally biased region" description="Polar residues" evidence="1">
    <location>
        <begin position="291"/>
        <end position="300"/>
    </location>
</feature>
<accession>A0A833QPH6</accession>
<dbReference type="GO" id="GO:0008270">
    <property type="term" value="F:zinc ion binding"/>
    <property type="evidence" value="ECO:0007669"/>
    <property type="project" value="InterPro"/>
</dbReference>
<feature type="domain" description="CCHC-type" evidence="2">
    <location>
        <begin position="143"/>
        <end position="159"/>
    </location>
</feature>
<feature type="compositionally biased region" description="Basic residues" evidence="1">
    <location>
        <begin position="270"/>
        <end position="280"/>
    </location>
</feature>
<protein>
    <recommendedName>
        <fullName evidence="2">CCHC-type domain-containing protein</fullName>
    </recommendedName>
</protein>
<evidence type="ECO:0000259" key="2">
    <source>
        <dbReference type="SMART" id="SM00343"/>
    </source>
</evidence>
<feature type="compositionally biased region" description="Polar residues" evidence="1">
    <location>
        <begin position="454"/>
        <end position="463"/>
    </location>
</feature>
<feature type="domain" description="CCHC-type" evidence="2">
    <location>
        <begin position="124"/>
        <end position="140"/>
    </location>
</feature>
<dbReference type="Gene3D" id="4.10.60.10">
    <property type="entry name" value="Zinc finger, CCHC-type"/>
    <property type="match status" value="1"/>
</dbReference>
<feature type="region of interest" description="Disordered" evidence="1">
    <location>
        <begin position="437"/>
        <end position="470"/>
    </location>
</feature>
<dbReference type="GO" id="GO:0003676">
    <property type="term" value="F:nucleic acid binding"/>
    <property type="evidence" value="ECO:0007669"/>
    <property type="project" value="InterPro"/>
</dbReference>
<reference evidence="3" key="1">
    <citation type="submission" date="2020-01" db="EMBL/GenBank/DDBJ databases">
        <title>Genome sequence of Kobresia littledalei, the first chromosome-level genome in the family Cyperaceae.</title>
        <authorList>
            <person name="Qu G."/>
        </authorList>
    </citation>
    <scope>NUCLEOTIDE SEQUENCE</scope>
    <source>
        <strain evidence="3">C.B.Clarke</strain>
        <tissue evidence="3">Leaf</tissue>
    </source>
</reference>